<dbReference type="PANTHER" id="PTHR11102:SF160">
    <property type="entry name" value="ERAD-ASSOCIATED E3 UBIQUITIN-PROTEIN LIGASE COMPONENT HRD3"/>
    <property type="match status" value="1"/>
</dbReference>
<protein>
    <recommendedName>
        <fullName evidence="2">Sel1 repeat family protein</fullName>
    </recommendedName>
</protein>
<accession>A0A381NJ89</accession>
<dbReference type="SUPFAM" id="SSF81901">
    <property type="entry name" value="HCP-like"/>
    <property type="match status" value="1"/>
</dbReference>
<dbReference type="AlphaFoldDB" id="A0A381NJ89"/>
<proteinExistence type="predicted"/>
<dbReference type="EMBL" id="UINC01000388">
    <property type="protein sequence ID" value="SUZ54449.1"/>
    <property type="molecule type" value="Genomic_DNA"/>
</dbReference>
<dbReference type="Pfam" id="PF08238">
    <property type="entry name" value="Sel1"/>
    <property type="match status" value="5"/>
</dbReference>
<reference evidence="1" key="1">
    <citation type="submission" date="2018-05" db="EMBL/GenBank/DDBJ databases">
        <authorList>
            <person name="Lanie J.A."/>
            <person name="Ng W.-L."/>
            <person name="Kazmierczak K.M."/>
            <person name="Andrzejewski T.M."/>
            <person name="Davidsen T.M."/>
            <person name="Wayne K.J."/>
            <person name="Tettelin H."/>
            <person name="Glass J.I."/>
            <person name="Rusch D."/>
            <person name="Podicherti R."/>
            <person name="Tsui H.-C.T."/>
            <person name="Winkler M.E."/>
        </authorList>
    </citation>
    <scope>NUCLEOTIDE SEQUENCE</scope>
</reference>
<dbReference type="PANTHER" id="PTHR11102">
    <property type="entry name" value="SEL-1-LIKE PROTEIN"/>
    <property type="match status" value="1"/>
</dbReference>
<gene>
    <name evidence="1" type="ORF">METZ01_LOCUS7303</name>
</gene>
<evidence type="ECO:0008006" key="2">
    <source>
        <dbReference type="Google" id="ProtNLM"/>
    </source>
</evidence>
<sequence>MKKIIYLLLFLSSPVFAQLSINSDISILQAQSDEGNPEAKFFLGALYYSGSGVDQSFEKAIKLFEEASKAGWISATYNLGVIYSKGRGTDVDTTKALSYYKKAALGGLDRAQHVYASWLRDGKEIEANPLESMEWFKRAAVQNYGPALIEVALGYENGLSGRRDYREAVKLYRQARSHDDGSDNLTFYTATYRLGVLYLKGLGVEQNKRKGLKFIKDAAGNGIQEAKKELAKVSQK</sequence>
<organism evidence="1">
    <name type="scientific">marine metagenome</name>
    <dbReference type="NCBI Taxonomy" id="408172"/>
    <lineage>
        <taxon>unclassified sequences</taxon>
        <taxon>metagenomes</taxon>
        <taxon>ecological metagenomes</taxon>
    </lineage>
</organism>
<dbReference type="SMART" id="SM00671">
    <property type="entry name" value="SEL1"/>
    <property type="match status" value="5"/>
</dbReference>
<dbReference type="InterPro" id="IPR011990">
    <property type="entry name" value="TPR-like_helical_dom_sf"/>
</dbReference>
<dbReference type="InterPro" id="IPR050767">
    <property type="entry name" value="Sel1_AlgK"/>
</dbReference>
<name>A0A381NJ89_9ZZZZ</name>
<evidence type="ECO:0000313" key="1">
    <source>
        <dbReference type="EMBL" id="SUZ54449.1"/>
    </source>
</evidence>
<dbReference type="Gene3D" id="1.25.40.10">
    <property type="entry name" value="Tetratricopeptide repeat domain"/>
    <property type="match status" value="1"/>
</dbReference>
<dbReference type="InterPro" id="IPR006597">
    <property type="entry name" value="Sel1-like"/>
</dbReference>